<evidence type="ECO:0000256" key="3">
    <source>
        <dbReference type="ARBA" id="ARBA00022692"/>
    </source>
</evidence>
<comment type="similarity">
    <text evidence="2">Belongs to the nurim family.</text>
</comment>
<name>A0A6I9WMF4_9HYME</name>
<dbReference type="OrthoDB" id="10050858at2759"/>
<keyword evidence="9" id="KW-1185">Reference proteome</keyword>
<evidence type="ECO:0000256" key="5">
    <source>
        <dbReference type="ARBA" id="ARBA00023136"/>
    </source>
</evidence>
<feature type="transmembrane region" description="Helical" evidence="8">
    <location>
        <begin position="187"/>
        <end position="205"/>
    </location>
</feature>
<proteinExistence type="inferred from homology"/>
<dbReference type="KEGG" id="pbar:105431573"/>
<dbReference type="Proteomes" id="UP000504615">
    <property type="component" value="Unplaced"/>
</dbReference>
<keyword evidence="5 8" id="KW-0472">Membrane</keyword>
<dbReference type="GeneID" id="105431573"/>
<sequence>MYISKISNILSVVVGICSFVYTCYILCYLTYFLSNHGDNENLHTASGDNAGESILWSLLIDMLLIKIFVFQHSIMANEFFKHIFCRLQIEYLSRSIYNACSSASLHFLISKWQHTPAVTIWKFETSNEAVWMLFSGFHVFAWSIIYSGCIMIDIPELCGLKQIWYKVSERSGLLDTKSNEFRRYMKHMRHPSFIGFLTILWIYPIMSVDRVLLATILTIYMALRWTIDFEDYNYHKRYFRQKQIELS</sequence>
<evidence type="ECO:0000313" key="9">
    <source>
        <dbReference type="Proteomes" id="UP000504615"/>
    </source>
</evidence>
<evidence type="ECO:0000256" key="1">
    <source>
        <dbReference type="ARBA" id="ARBA00004473"/>
    </source>
</evidence>
<dbReference type="RefSeq" id="XP_011644134.1">
    <property type="nucleotide sequence ID" value="XM_011645832.2"/>
</dbReference>
<gene>
    <name evidence="10" type="primary">LOC105431573</name>
</gene>
<feature type="transmembrane region" description="Helical" evidence="8">
    <location>
        <begin position="12"/>
        <end position="33"/>
    </location>
</feature>
<accession>A0A6I9WMF4</accession>
<feature type="transmembrane region" description="Helical" evidence="8">
    <location>
        <begin position="129"/>
        <end position="152"/>
    </location>
</feature>
<feature type="transmembrane region" description="Helical" evidence="8">
    <location>
        <begin position="53"/>
        <end position="70"/>
    </location>
</feature>
<evidence type="ECO:0000256" key="7">
    <source>
        <dbReference type="ARBA" id="ARBA00032957"/>
    </source>
</evidence>
<evidence type="ECO:0000256" key="8">
    <source>
        <dbReference type="SAM" id="Phobius"/>
    </source>
</evidence>
<keyword evidence="4 8" id="KW-1133">Transmembrane helix</keyword>
<dbReference type="AlphaFoldDB" id="A0A6I9WMF4"/>
<dbReference type="PANTHER" id="PTHR31040">
    <property type="entry name" value="NURIM"/>
    <property type="match status" value="1"/>
</dbReference>
<comment type="subcellular location">
    <subcellularLocation>
        <location evidence="1">Nucleus inner membrane</location>
        <topology evidence="1">Multi-pass membrane protein</topology>
    </subcellularLocation>
</comment>
<dbReference type="PANTHER" id="PTHR31040:SF1">
    <property type="entry name" value="NURIM"/>
    <property type="match status" value="1"/>
</dbReference>
<reference evidence="10" key="1">
    <citation type="submission" date="2025-08" db="UniProtKB">
        <authorList>
            <consortium name="RefSeq"/>
        </authorList>
    </citation>
    <scope>IDENTIFICATION</scope>
</reference>
<evidence type="ECO:0000256" key="2">
    <source>
        <dbReference type="ARBA" id="ARBA00010631"/>
    </source>
</evidence>
<keyword evidence="3 8" id="KW-0812">Transmembrane</keyword>
<protein>
    <recommendedName>
        <fullName evidence="7">Nuclear envelope membrane protein</fullName>
    </recommendedName>
    <alternativeName>
        <fullName evidence="6">Nuclear rim protein</fullName>
    </alternativeName>
</protein>
<evidence type="ECO:0000313" key="10">
    <source>
        <dbReference type="RefSeq" id="XP_011644134.1"/>
    </source>
</evidence>
<evidence type="ECO:0000256" key="6">
    <source>
        <dbReference type="ARBA" id="ARBA00031700"/>
    </source>
</evidence>
<dbReference type="GO" id="GO:0005637">
    <property type="term" value="C:nuclear inner membrane"/>
    <property type="evidence" value="ECO:0007669"/>
    <property type="project" value="UniProtKB-SubCell"/>
</dbReference>
<dbReference type="InterPro" id="IPR033580">
    <property type="entry name" value="Nurim-like"/>
</dbReference>
<organism evidence="9 10">
    <name type="scientific">Pogonomyrmex barbatus</name>
    <name type="common">red harvester ant</name>
    <dbReference type="NCBI Taxonomy" id="144034"/>
    <lineage>
        <taxon>Eukaryota</taxon>
        <taxon>Metazoa</taxon>
        <taxon>Ecdysozoa</taxon>
        <taxon>Arthropoda</taxon>
        <taxon>Hexapoda</taxon>
        <taxon>Insecta</taxon>
        <taxon>Pterygota</taxon>
        <taxon>Neoptera</taxon>
        <taxon>Endopterygota</taxon>
        <taxon>Hymenoptera</taxon>
        <taxon>Apocrita</taxon>
        <taxon>Aculeata</taxon>
        <taxon>Formicoidea</taxon>
        <taxon>Formicidae</taxon>
        <taxon>Myrmicinae</taxon>
        <taxon>Pogonomyrmex</taxon>
    </lineage>
</organism>
<evidence type="ECO:0000256" key="4">
    <source>
        <dbReference type="ARBA" id="ARBA00022989"/>
    </source>
</evidence>